<evidence type="ECO:0000256" key="2">
    <source>
        <dbReference type="ARBA" id="ARBA00022840"/>
    </source>
</evidence>
<dbReference type="GO" id="GO:0005524">
    <property type="term" value="F:ATP binding"/>
    <property type="evidence" value="ECO:0007669"/>
    <property type="project" value="UniProtKB-UniRule"/>
</dbReference>
<dbReference type="Gene3D" id="3.30.200.20">
    <property type="entry name" value="Phosphorylase Kinase, domain 1"/>
    <property type="match status" value="1"/>
</dbReference>
<evidence type="ECO:0000259" key="6">
    <source>
        <dbReference type="PROSITE" id="PS50043"/>
    </source>
</evidence>
<dbReference type="Pfam" id="PF13176">
    <property type="entry name" value="TPR_7"/>
    <property type="match status" value="1"/>
</dbReference>
<accession>A0AA46SEN5</accession>
<proteinExistence type="predicted"/>
<dbReference type="GO" id="GO:0003677">
    <property type="term" value="F:DNA binding"/>
    <property type="evidence" value="ECO:0007669"/>
    <property type="project" value="InterPro"/>
</dbReference>
<dbReference type="Gene3D" id="3.40.50.300">
    <property type="entry name" value="P-loop containing nucleotide triphosphate hydrolases"/>
    <property type="match status" value="1"/>
</dbReference>
<dbReference type="AlphaFoldDB" id="A0AA46SEN5"/>
<dbReference type="SMART" id="SM00220">
    <property type="entry name" value="S_TKc"/>
    <property type="match status" value="1"/>
</dbReference>
<feature type="binding site" evidence="3">
    <location>
        <position position="55"/>
    </location>
    <ligand>
        <name>ATP</name>
        <dbReference type="ChEBI" id="CHEBI:30616"/>
    </ligand>
</feature>
<keyword evidence="2 3" id="KW-0067">ATP-binding</keyword>
<dbReference type="Gene3D" id="1.10.10.10">
    <property type="entry name" value="Winged helix-like DNA-binding domain superfamily/Winged helix DNA-binding domain"/>
    <property type="match status" value="1"/>
</dbReference>
<keyword evidence="7" id="KW-0808">Transferase</keyword>
<dbReference type="CDD" id="cd06170">
    <property type="entry name" value="LuxR_C_like"/>
    <property type="match status" value="1"/>
</dbReference>
<dbReference type="SMART" id="SM00421">
    <property type="entry name" value="HTH_LUXR"/>
    <property type="match status" value="1"/>
</dbReference>
<feature type="region of interest" description="Disordered" evidence="4">
    <location>
        <begin position="298"/>
        <end position="324"/>
    </location>
</feature>
<dbReference type="PROSITE" id="PS50011">
    <property type="entry name" value="PROTEIN_KINASE_DOM"/>
    <property type="match status" value="1"/>
</dbReference>
<dbReference type="GO" id="GO:0043531">
    <property type="term" value="F:ADP binding"/>
    <property type="evidence" value="ECO:0007669"/>
    <property type="project" value="InterPro"/>
</dbReference>
<dbReference type="PRINTS" id="PR00038">
    <property type="entry name" value="HTHLUXR"/>
</dbReference>
<dbReference type="InterPro" id="IPR017441">
    <property type="entry name" value="Protein_kinase_ATP_BS"/>
</dbReference>
<sequence length="1107" mass="119925">MTEQSPFDTQRDVTPTVAAELGAEGLEDAQEIGRGGFAVVYRCNQVALNRTVAVKVLVADLDDENRSRFLREQRALGQMTGHPNIVHVLEVGVTGSGRPYLVMPYHAQDSLDARIRRHGPLSVEQTLRLGVRMAGALESAHRLGVLHRDVKPANILLTDYGEPVLADFGIAHMADAFRTATGVVTGSPAFTAAEVLAGGPSTAAADVYGLGATLFAALTGHAAFERRGGEQMVAQFLRISTEPVPDLRDQGLPEELCAVVEKAMSRDPAERPSAAMFGEELRALQVRYGFPLDEMAVPTDPHSGVDGPQPEQTPGSVPRPFRSGVKGNLPLELSSFVGRRAEMTGVKNRLSASRLVTLTGIGGVGKSRLALHVAGNMRREFPDGVWLIELERLHDPSLVAGVVADTLGLRVGSSGHISELLVDLLARRTLLLVFDNCEQLIDAVAHLVETLLRSCPHLRVLATSREALGVAGESVLPVPPLAVPDLSQAPSLRRLPRYDAVTLFAERAAAVAPGFELTDANRATVARICQSLDGLPLAIELAAARLRAMSCEQILQRLTDRYSLLTRGSRTAPARQQTLRMCVDWSYELCTRAERQVWAQAAVFTGGCELAAAEDVCRLEDGPDDVLDVLTALVDKSVLIRDEQGGVVRFRMLESVREYGWEKLIDSGEQQRVRRRHRNWCRRLVLEAEGEWISSRQLEWIARLDREQPNIRAALEFTLSHSDDADVAAGLQIAAALFPFWSCRGLFGEGRRWLGHALSHHCGETSTERAKALFVASVLAARQGDLAAGAALVDEAHVLAERTSDPVMRGWYAYADGMQAGYSGDLDRACRSLEEARTLLDTGTSVSQTTVHILQSLGWAYGLRGDTARATTCHERVFAITESRGETVYRSHSLWALGVVVWEQGDRRRAARLLEQALRLTRTVNDPFIASACLEGLAGIADDDQDARRAAVLMGAADEVRRSVGGVAVRTPPLLTRRAECERTVRRVLGERAFTAAYRKGSALGLDAAVSYAVGEHQRAVGSLAPGSSAGLTKREQQVAELVAEGLTNKAIAARLVISERTVHAHVEHVLAKLGFTSRTQVAAWVVERAAEEHSSTGGQGAEGLEA</sequence>
<dbReference type="SUPFAM" id="SSF48452">
    <property type="entry name" value="TPR-like"/>
    <property type="match status" value="1"/>
</dbReference>
<dbReference type="Pfam" id="PF00196">
    <property type="entry name" value="GerE"/>
    <property type="match status" value="1"/>
</dbReference>
<dbReference type="RefSeq" id="WP_263509013.1">
    <property type="nucleotide sequence ID" value="NZ_CP106982.1"/>
</dbReference>
<feature type="domain" description="HTH luxR-type" evidence="6">
    <location>
        <begin position="1025"/>
        <end position="1090"/>
    </location>
</feature>
<dbReference type="PANTHER" id="PTHR47691:SF3">
    <property type="entry name" value="HTH-TYPE TRANSCRIPTIONAL REGULATOR RV0890C-RELATED"/>
    <property type="match status" value="1"/>
</dbReference>
<dbReference type="InterPro" id="IPR016032">
    <property type="entry name" value="Sig_transdc_resp-reg_C-effctor"/>
</dbReference>
<dbReference type="Proteomes" id="UP001163947">
    <property type="component" value="Chromosome"/>
</dbReference>
<dbReference type="PROSITE" id="PS00622">
    <property type="entry name" value="HTH_LUXR_1"/>
    <property type="match status" value="1"/>
</dbReference>
<evidence type="ECO:0000256" key="4">
    <source>
        <dbReference type="SAM" id="MobiDB-lite"/>
    </source>
</evidence>
<dbReference type="InterPro" id="IPR011009">
    <property type="entry name" value="Kinase-like_dom_sf"/>
</dbReference>
<dbReference type="CDD" id="cd14014">
    <property type="entry name" value="STKc_PknB_like"/>
    <property type="match status" value="1"/>
</dbReference>
<dbReference type="SUPFAM" id="SSF46894">
    <property type="entry name" value="C-terminal effector domain of the bipartite response regulators"/>
    <property type="match status" value="1"/>
</dbReference>
<dbReference type="InterPro" id="IPR008271">
    <property type="entry name" value="Ser/Thr_kinase_AS"/>
</dbReference>
<dbReference type="Pfam" id="PF00069">
    <property type="entry name" value="Pkinase"/>
    <property type="match status" value="1"/>
</dbReference>
<dbReference type="Gene3D" id="1.10.510.10">
    <property type="entry name" value="Transferase(Phosphotransferase) domain 1"/>
    <property type="match status" value="1"/>
</dbReference>
<name>A0AA46SEN5_9NOCA</name>
<evidence type="ECO:0000256" key="1">
    <source>
        <dbReference type="ARBA" id="ARBA00022741"/>
    </source>
</evidence>
<keyword evidence="7" id="KW-0418">Kinase</keyword>
<protein>
    <submittedName>
        <fullName evidence="7">Protein kinase</fullName>
    </submittedName>
</protein>
<feature type="domain" description="Protein kinase" evidence="5">
    <location>
        <begin position="26"/>
        <end position="284"/>
    </location>
</feature>
<dbReference type="PRINTS" id="PR00364">
    <property type="entry name" value="DISEASERSIST"/>
</dbReference>
<dbReference type="SUPFAM" id="SSF52540">
    <property type="entry name" value="P-loop containing nucleoside triphosphate hydrolases"/>
    <property type="match status" value="1"/>
</dbReference>
<gene>
    <name evidence="7" type="ORF">OCS65_04750</name>
</gene>
<reference evidence="7" key="1">
    <citation type="submission" date="2022-09" db="EMBL/GenBank/DDBJ databases">
        <title>The genome sequence of Rhodococcus aetherivorans N1.</title>
        <authorList>
            <person name="Jiang W."/>
        </authorList>
    </citation>
    <scope>NUCLEOTIDE SEQUENCE</scope>
    <source>
        <strain evidence="7">N1</strain>
    </source>
</reference>
<evidence type="ECO:0000256" key="3">
    <source>
        <dbReference type="PROSITE-ProRule" id="PRU10141"/>
    </source>
</evidence>
<dbReference type="InterPro" id="IPR000792">
    <property type="entry name" value="Tscrpt_reg_LuxR_C"/>
</dbReference>
<keyword evidence="1 3" id="KW-0547">Nucleotide-binding</keyword>
<evidence type="ECO:0000259" key="5">
    <source>
        <dbReference type="PROSITE" id="PS50011"/>
    </source>
</evidence>
<dbReference type="GeneID" id="83619701"/>
<dbReference type="GO" id="GO:0004672">
    <property type="term" value="F:protein kinase activity"/>
    <property type="evidence" value="ECO:0007669"/>
    <property type="project" value="InterPro"/>
</dbReference>
<organism evidence="7 8">
    <name type="scientific">Rhodococcus aetherivorans</name>
    <dbReference type="NCBI Taxonomy" id="191292"/>
    <lineage>
        <taxon>Bacteria</taxon>
        <taxon>Bacillati</taxon>
        <taxon>Actinomycetota</taxon>
        <taxon>Actinomycetes</taxon>
        <taxon>Mycobacteriales</taxon>
        <taxon>Nocardiaceae</taxon>
        <taxon>Rhodococcus</taxon>
    </lineage>
</organism>
<dbReference type="PROSITE" id="PS50043">
    <property type="entry name" value="HTH_LUXR_2"/>
    <property type="match status" value="1"/>
</dbReference>
<dbReference type="EMBL" id="CP106982">
    <property type="protein sequence ID" value="UYF95091.1"/>
    <property type="molecule type" value="Genomic_DNA"/>
</dbReference>
<evidence type="ECO:0000313" key="7">
    <source>
        <dbReference type="EMBL" id="UYF95091.1"/>
    </source>
</evidence>
<dbReference type="InterPro" id="IPR011990">
    <property type="entry name" value="TPR-like_helical_dom_sf"/>
</dbReference>
<dbReference type="GO" id="GO:0006355">
    <property type="term" value="P:regulation of DNA-templated transcription"/>
    <property type="evidence" value="ECO:0007669"/>
    <property type="project" value="InterPro"/>
</dbReference>
<dbReference type="SUPFAM" id="SSF56112">
    <property type="entry name" value="Protein kinase-like (PK-like)"/>
    <property type="match status" value="1"/>
</dbReference>
<evidence type="ECO:0000313" key="8">
    <source>
        <dbReference type="Proteomes" id="UP001163947"/>
    </source>
</evidence>
<dbReference type="Gene3D" id="1.25.40.10">
    <property type="entry name" value="Tetratricopeptide repeat domain"/>
    <property type="match status" value="1"/>
</dbReference>
<dbReference type="PROSITE" id="PS00108">
    <property type="entry name" value="PROTEIN_KINASE_ST"/>
    <property type="match status" value="1"/>
</dbReference>
<dbReference type="InterPro" id="IPR027417">
    <property type="entry name" value="P-loop_NTPase"/>
</dbReference>
<dbReference type="InterPro" id="IPR036388">
    <property type="entry name" value="WH-like_DNA-bd_sf"/>
</dbReference>
<dbReference type="InterPro" id="IPR000719">
    <property type="entry name" value="Prot_kinase_dom"/>
</dbReference>
<dbReference type="InterPro" id="IPR019734">
    <property type="entry name" value="TPR_rpt"/>
</dbReference>
<dbReference type="PROSITE" id="PS00107">
    <property type="entry name" value="PROTEIN_KINASE_ATP"/>
    <property type="match status" value="1"/>
</dbReference>
<dbReference type="PANTHER" id="PTHR47691">
    <property type="entry name" value="REGULATOR-RELATED"/>
    <property type="match status" value="1"/>
</dbReference>